<organism evidence="1 2">
    <name type="scientific">Ascobolus immersus RN42</name>
    <dbReference type="NCBI Taxonomy" id="1160509"/>
    <lineage>
        <taxon>Eukaryota</taxon>
        <taxon>Fungi</taxon>
        <taxon>Dikarya</taxon>
        <taxon>Ascomycota</taxon>
        <taxon>Pezizomycotina</taxon>
        <taxon>Pezizomycetes</taxon>
        <taxon>Pezizales</taxon>
        <taxon>Ascobolaceae</taxon>
        <taxon>Ascobolus</taxon>
    </lineage>
</organism>
<reference evidence="1 2" key="1">
    <citation type="journal article" date="2018" name="Nat. Ecol. Evol.">
        <title>Pezizomycetes genomes reveal the molecular basis of ectomycorrhizal truffle lifestyle.</title>
        <authorList>
            <person name="Murat C."/>
            <person name="Payen T."/>
            <person name="Noel B."/>
            <person name="Kuo A."/>
            <person name="Morin E."/>
            <person name="Chen J."/>
            <person name="Kohler A."/>
            <person name="Krizsan K."/>
            <person name="Balestrini R."/>
            <person name="Da Silva C."/>
            <person name="Montanini B."/>
            <person name="Hainaut M."/>
            <person name="Levati E."/>
            <person name="Barry K.W."/>
            <person name="Belfiori B."/>
            <person name="Cichocki N."/>
            <person name="Clum A."/>
            <person name="Dockter R.B."/>
            <person name="Fauchery L."/>
            <person name="Guy J."/>
            <person name="Iotti M."/>
            <person name="Le Tacon F."/>
            <person name="Lindquist E.A."/>
            <person name="Lipzen A."/>
            <person name="Malagnac F."/>
            <person name="Mello A."/>
            <person name="Molinier V."/>
            <person name="Miyauchi S."/>
            <person name="Poulain J."/>
            <person name="Riccioni C."/>
            <person name="Rubini A."/>
            <person name="Sitrit Y."/>
            <person name="Splivallo R."/>
            <person name="Traeger S."/>
            <person name="Wang M."/>
            <person name="Zifcakova L."/>
            <person name="Wipf D."/>
            <person name="Zambonelli A."/>
            <person name="Paolocci F."/>
            <person name="Nowrousian M."/>
            <person name="Ottonello S."/>
            <person name="Baldrian P."/>
            <person name="Spatafora J.W."/>
            <person name="Henrissat B."/>
            <person name="Nagy L.G."/>
            <person name="Aury J.M."/>
            <person name="Wincker P."/>
            <person name="Grigoriev I.V."/>
            <person name="Bonfante P."/>
            <person name="Martin F.M."/>
        </authorList>
    </citation>
    <scope>NUCLEOTIDE SEQUENCE [LARGE SCALE GENOMIC DNA]</scope>
    <source>
        <strain evidence="1 2">RN42</strain>
    </source>
</reference>
<sequence length="127" mass="14121">MHDDTGSDNPLIFRDDIESLIDPLVPYPYYGLPAHVATANGVVIRRTAWFQAEWRHPTTGRSATGKFWEMFVIDDTKRSYQVGAVRLSGMSMRARLFTATSPYNNGALVVADSRSGAYKKVGEGVNH</sequence>
<dbReference type="AlphaFoldDB" id="A0A3N4HDX8"/>
<dbReference type="Proteomes" id="UP000275078">
    <property type="component" value="Unassembled WGS sequence"/>
</dbReference>
<dbReference type="EMBL" id="ML119861">
    <property type="protein sequence ID" value="RPA72462.1"/>
    <property type="molecule type" value="Genomic_DNA"/>
</dbReference>
<evidence type="ECO:0000313" key="2">
    <source>
        <dbReference type="Proteomes" id="UP000275078"/>
    </source>
</evidence>
<evidence type="ECO:0000313" key="1">
    <source>
        <dbReference type="EMBL" id="RPA72462.1"/>
    </source>
</evidence>
<name>A0A3N4HDX8_ASCIM</name>
<proteinExistence type="predicted"/>
<gene>
    <name evidence="1" type="ORF">BJ508DRAFT_335042</name>
</gene>
<accession>A0A3N4HDX8</accession>
<keyword evidence="2" id="KW-1185">Reference proteome</keyword>
<protein>
    <submittedName>
        <fullName evidence="1">Uncharacterized protein</fullName>
    </submittedName>
</protein>